<evidence type="ECO:0000313" key="4">
    <source>
        <dbReference type="Proteomes" id="UP001596002"/>
    </source>
</evidence>
<reference evidence="4" key="1">
    <citation type="journal article" date="2019" name="Int. J. Syst. Evol. Microbiol.">
        <title>The Global Catalogue of Microorganisms (GCM) 10K type strain sequencing project: providing services to taxonomists for standard genome sequencing and annotation.</title>
        <authorList>
            <consortium name="The Broad Institute Genomics Platform"/>
            <consortium name="The Broad Institute Genome Sequencing Center for Infectious Disease"/>
            <person name="Wu L."/>
            <person name="Ma J."/>
        </authorList>
    </citation>
    <scope>NUCLEOTIDE SEQUENCE [LARGE SCALE GENOMIC DNA]</scope>
    <source>
        <strain evidence="4">WYCCWR 12678</strain>
    </source>
</reference>
<feature type="transmembrane region" description="Helical" evidence="2">
    <location>
        <begin position="75"/>
        <end position="99"/>
    </location>
</feature>
<keyword evidence="2" id="KW-0812">Transmembrane</keyword>
<protein>
    <submittedName>
        <fullName evidence="3">Uncharacterized protein</fullName>
    </submittedName>
</protein>
<name>A0ABV9Q0A3_9BACL</name>
<evidence type="ECO:0000313" key="3">
    <source>
        <dbReference type="EMBL" id="MFC4767143.1"/>
    </source>
</evidence>
<keyword evidence="2" id="KW-0472">Membrane</keyword>
<evidence type="ECO:0000256" key="1">
    <source>
        <dbReference type="SAM" id="MobiDB-lite"/>
    </source>
</evidence>
<dbReference type="EMBL" id="JBHSHC010000050">
    <property type="protein sequence ID" value="MFC4767143.1"/>
    <property type="molecule type" value="Genomic_DNA"/>
</dbReference>
<proteinExistence type="predicted"/>
<gene>
    <name evidence="3" type="ORF">ACFO8Q_07170</name>
</gene>
<sequence length="176" mass="18771">MVKDRWLKVALFSLIAVLVLGLTQAVITPAISPGTQRFGFGMGQGMMGSGMGIAQKMNGMMGIGGMSQSSWLGSLSGLILMVLTISLFVGLIGFVYNYFKNETKAVNSLVASQTQSVETVVENETQADKTVVESEVKVEKVVVQTETKAENVAAEGEFKAENPVVEGDSSKGQKRK</sequence>
<dbReference type="Proteomes" id="UP001596002">
    <property type="component" value="Unassembled WGS sequence"/>
</dbReference>
<keyword evidence="2" id="KW-1133">Transmembrane helix</keyword>
<comment type="caution">
    <text evidence="3">The sequence shown here is derived from an EMBL/GenBank/DDBJ whole genome shotgun (WGS) entry which is preliminary data.</text>
</comment>
<dbReference type="RefSeq" id="WP_380025058.1">
    <property type="nucleotide sequence ID" value="NZ_JBHSHC010000050.1"/>
</dbReference>
<evidence type="ECO:0000256" key="2">
    <source>
        <dbReference type="SAM" id="Phobius"/>
    </source>
</evidence>
<keyword evidence="4" id="KW-1185">Reference proteome</keyword>
<organism evidence="3 4">
    <name type="scientific">Effusibacillus consociatus</name>
    <dbReference type="NCBI Taxonomy" id="1117041"/>
    <lineage>
        <taxon>Bacteria</taxon>
        <taxon>Bacillati</taxon>
        <taxon>Bacillota</taxon>
        <taxon>Bacilli</taxon>
        <taxon>Bacillales</taxon>
        <taxon>Alicyclobacillaceae</taxon>
        <taxon>Effusibacillus</taxon>
    </lineage>
</organism>
<accession>A0ABV9Q0A3</accession>
<feature type="region of interest" description="Disordered" evidence="1">
    <location>
        <begin position="152"/>
        <end position="176"/>
    </location>
</feature>